<evidence type="ECO:0000313" key="5">
    <source>
        <dbReference type="Proteomes" id="UP000255177"/>
    </source>
</evidence>
<evidence type="ECO:0000259" key="3">
    <source>
        <dbReference type="PROSITE" id="PS51186"/>
    </source>
</evidence>
<dbReference type="PANTHER" id="PTHR10545:SF42">
    <property type="entry name" value="ACETYLTRANSFERASE"/>
    <property type="match status" value="1"/>
</dbReference>
<reference evidence="5" key="1">
    <citation type="submission" date="2018-07" db="EMBL/GenBank/DDBJ databases">
        <authorList>
            <person name="Blom J."/>
        </authorList>
    </citation>
    <scope>NUCLEOTIDE SEQUENCE [LARGE SCALE GENOMIC DNA]</scope>
    <source>
        <strain evidence="5">CCOS 864</strain>
    </source>
</reference>
<dbReference type="CDD" id="cd04301">
    <property type="entry name" value="NAT_SF"/>
    <property type="match status" value="1"/>
</dbReference>
<organism evidence="4 5">
    <name type="scientific">Pseudomonas wadenswilerensis</name>
    <dbReference type="NCBI Taxonomy" id="1785161"/>
    <lineage>
        <taxon>Bacteria</taxon>
        <taxon>Pseudomonadati</taxon>
        <taxon>Pseudomonadota</taxon>
        <taxon>Gammaproteobacteria</taxon>
        <taxon>Pseudomonadales</taxon>
        <taxon>Pseudomonadaceae</taxon>
        <taxon>Pseudomonas</taxon>
    </lineage>
</organism>
<dbReference type="GO" id="GO:0061733">
    <property type="term" value="F:protein-lysine-acetyltransferase activity"/>
    <property type="evidence" value="ECO:0007669"/>
    <property type="project" value="UniProtKB-EC"/>
</dbReference>
<accession>A0A380T1Z4</accession>
<proteinExistence type="predicted"/>
<sequence length="159" mass="18790">MTALQQVLSVRPVAQKDFAKWCEFWAKYQEFYKVDVGMQTTQLTWARFFDSSEPVYCAVASIGEQIYGFVHFVFHRSTWGRNDFCYLEDLYVCPSVRGQMIGKQLIEYVQGQAREKNCDRLYWHTQETNHTAQRLYDWIAEKPGVIEYRMPLDAVHAHT</sequence>
<evidence type="ECO:0000313" key="4">
    <source>
        <dbReference type="EMBL" id="SUQ63965.1"/>
    </source>
</evidence>
<dbReference type="SUPFAM" id="SSF55729">
    <property type="entry name" value="Acyl-CoA N-acyltransferases (Nat)"/>
    <property type="match status" value="1"/>
</dbReference>
<dbReference type="InterPro" id="IPR000182">
    <property type="entry name" value="GNAT_dom"/>
</dbReference>
<dbReference type="Proteomes" id="UP000255177">
    <property type="component" value="Unassembled WGS sequence"/>
</dbReference>
<dbReference type="PANTHER" id="PTHR10545">
    <property type="entry name" value="DIAMINE N-ACETYLTRANSFERASE"/>
    <property type="match status" value="1"/>
</dbReference>
<dbReference type="EC" id="2.3.1.48" evidence="4"/>
<keyword evidence="1 4" id="KW-0808">Transferase</keyword>
<keyword evidence="2 4" id="KW-0012">Acyltransferase</keyword>
<evidence type="ECO:0000256" key="1">
    <source>
        <dbReference type="ARBA" id="ARBA00022679"/>
    </source>
</evidence>
<dbReference type="Gene3D" id="3.40.630.30">
    <property type="match status" value="1"/>
</dbReference>
<dbReference type="InterPro" id="IPR051016">
    <property type="entry name" value="Diverse_Substrate_AcTransf"/>
</dbReference>
<dbReference type="PROSITE" id="PS51186">
    <property type="entry name" value="GNAT"/>
    <property type="match status" value="1"/>
</dbReference>
<gene>
    <name evidence="4" type="ORF">CCOS864_03419</name>
</gene>
<dbReference type="InterPro" id="IPR016181">
    <property type="entry name" value="Acyl_CoA_acyltransferase"/>
</dbReference>
<dbReference type="RefSeq" id="WP_115087568.1">
    <property type="nucleotide sequence ID" value="NZ_CBCSFG010000027.1"/>
</dbReference>
<dbReference type="Pfam" id="PF00583">
    <property type="entry name" value="Acetyltransf_1"/>
    <property type="match status" value="1"/>
</dbReference>
<name>A0A380T1Z4_9PSED</name>
<dbReference type="AlphaFoldDB" id="A0A380T1Z4"/>
<evidence type="ECO:0000256" key="2">
    <source>
        <dbReference type="ARBA" id="ARBA00023315"/>
    </source>
</evidence>
<feature type="domain" description="N-acetyltransferase" evidence="3">
    <location>
        <begin position="8"/>
        <end position="155"/>
    </location>
</feature>
<protein>
    <submittedName>
        <fullName evidence="4">Histone acetyltransferase HPA2</fullName>
        <ecNumber evidence="4">2.3.1.48</ecNumber>
    </submittedName>
</protein>
<dbReference type="EMBL" id="UIDD01000008">
    <property type="protein sequence ID" value="SUQ63965.1"/>
    <property type="molecule type" value="Genomic_DNA"/>
</dbReference>
<keyword evidence="5" id="KW-1185">Reference proteome</keyword>